<comment type="caution">
    <text evidence="2">The sequence shown here is derived from an EMBL/GenBank/DDBJ whole genome shotgun (WGS) entry which is preliminary data.</text>
</comment>
<gene>
    <name evidence="2" type="ORF">CC78DRAFT_446253</name>
</gene>
<protein>
    <submittedName>
        <fullName evidence="2">Uncharacterized protein</fullName>
    </submittedName>
</protein>
<feature type="non-terminal residue" evidence="2">
    <location>
        <position position="1"/>
    </location>
</feature>
<reference evidence="3" key="1">
    <citation type="journal article" date="2020" name="Stud. Mycol.">
        <title>101 Dothideomycetes genomes: A test case for predicting lifestyles and emergence of pathogens.</title>
        <authorList>
            <person name="Haridas S."/>
            <person name="Albert R."/>
            <person name="Binder M."/>
            <person name="Bloem J."/>
            <person name="LaButti K."/>
            <person name="Salamov A."/>
            <person name="Andreopoulos B."/>
            <person name="Baker S."/>
            <person name="Barry K."/>
            <person name="Bills G."/>
            <person name="Bluhm B."/>
            <person name="Cannon C."/>
            <person name="Castanera R."/>
            <person name="Culley D."/>
            <person name="Daum C."/>
            <person name="Ezra D."/>
            <person name="Gonzalez J."/>
            <person name="Henrissat B."/>
            <person name="Kuo A."/>
            <person name="Liang C."/>
            <person name="Lipzen A."/>
            <person name="Lutzoni F."/>
            <person name="Magnuson J."/>
            <person name="Mondo S."/>
            <person name="Nolan M."/>
            <person name="Ohm R."/>
            <person name="Pangilinan J."/>
            <person name="Park H.-J."/>
            <person name="Ramirez L."/>
            <person name="Alfaro M."/>
            <person name="Sun H."/>
            <person name="Tritt A."/>
            <person name="Yoshinaga Y."/>
            <person name="Zwiers L.-H."/>
            <person name="Turgeon B."/>
            <person name="Goodwin S."/>
            <person name="Spatafora J."/>
            <person name="Crous P."/>
            <person name="Grigoriev I."/>
        </authorList>
    </citation>
    <scope>NUCLEOTIDE SEQUENCE [LARGE SCALE GENOMIC DNA]</scope>
    <source>
        <strain evidence="3">CBS 304.66</strain>
    </source>
</reference>
<dbReference type="AlphaFoldDB" id="A0A9P4JZ74"/>
<keyword evidence="1" id="KW-1133">Transmembrane helix</keyword>
<sequence length="52" mass="5729">ESMIQQYLSKNTSFLDSSIFAVIPIGIITAIVSVIRVCGYPLSRALIVRSQE</sequence>
<feature type="transmembrane region" description="Helical" evidence="1">
    <location>
        <begin position="20"/>
        <end position="42"/>
    </location>
</feature>
<evidence type="ECO:0000256" key="1">
    <source>
        <dbReference type="SAM" id="Phobius"/>
    </source>
</evidence>
<keyword evidence="1" id="KW-0812">Transmembrane</keyword>
<keyword evidence="3" id="KW-1185">Reference proteome</keyword>
<dbReference type="OrthoDB" id="194358at2759"/>
<proteinExistence type="predicted"/>
<dbReference type="EMBL" id="ML986758">
    <property type="protein sequence ID" value="KAF2258545.1"/>
    <property type="molecule type" value="Genomic_DNA"/>
</dbReference>
<keyword evidence="1" id="KW-0472">Membrane</keyword>
<organism evidence="2 3">
    <name type="scientific">Lojkania enalia</name>
    <dbReference type="NCBI Taxonomy" id="147567"/>
    <lineage>
        <taxon>Eukaryota</taxon>
        <taxon>Fungi</taxon>
        <taxon>Dikarya</taxon>
        <taxon>Ascomycota</taxon>
        <taxon>Pezizomycotina</taxon>
        <taxon>Dothideomycetes</taxon>
        <taxon>Pleosporomycetidae</taxon>
        <taxon>Pleosporales</taxon>
        <taxon>Pleosporales incertae sedis</taxon>
        <taxon>Lojkania</taxon>
    </lineage>
</organism>
<dbReference type="Proteomes" id="UP000800093">
    <property type="component" value="Unassembled WGS sequence"/>
</dbReference>
<evidence type="ECO:0000313" key="2">
    <source>
        <dbReference type="EMBL" id="KAF2258545.1"/>
    </source>
</evidence>
<name>A0A9P4JZ74_9PLEO</name>
<feature type="non-terminal residue" evidence="2">
    <location>
        <position position="52"/>
    </location>
</feature>
<accession>A0A9P4JZ74</accession>
<evidence type="ECO:0000313" key="3">
    <source>
        <dbReference type="Proteomes" id="UP000800093"/>
    </source>
</evidence>